<dbReference type="RefSeq" id="WP_138223656.1">
    <property type="nucleotide sequence ID" value="NZ_BSUI01000005.1"/>
</dbReference>
<feature type="domain" description="Bacterial bifunctional deaminase-reductase C-terminal" evidence="1">
    <location>
        <begin position="4"/>
        <end position="177"/>
    </location>
</feature>
<evidence type="ECO:0000313" key="2">
    <source>
        <dbReference type="EMBL" id="MBB5295712.1"/>
    </source>
</evidence>
<proteinExistence type="predicted"/>
<evidence type="ECO:0000313" key="3">
    <source>
        <dbReference type="EMBL" id="TLK32229.1"/>
    </source>
</evidence>
<dbReference type="AlphaFoldDB" id="A0AAJ5JZY6"/>
<dbReference type="InterPro" id="IPR024072">
    <property type="entry name" value="DHFR-like_dom_sf"/>
</dbReference>
<dbReference type="Pfam" id="PF01872">
    <property type="entry name" value="RibD_C"/>
    <property type="match status" value="1"/>
</dbReference>
<comment type="caution">
    <text evidence="3">The sequence shown here is derived from an EMBL/GenBank/DDBJ whole genome shotgun (WGS) entry which is preliminary data.</text>
</comment>
<dbReference type="SUPFAM" id="SSF53597">
    <property type="entry name" value="Dihydrofolate reductase-like"/>
    <property type="match status" value="1"/>
</dbReference>
<dbReference type="InterPro" id="IPR002734">
    <property type="entry name" value="RibDG_C"/>
</dbReference>
<dbReference type="EMBL" id="VBRC01000001">
    <property type="protein sequence ID" value="TLK32229.1"/>
    <property type="molecule type" value="Genomic_DNA"/>
</dbReference>
<gene>
    <name evidence="3" type="ORF">FCS05_01915</name>
    <name evidence="2" type="ORF">HNQ10_002551</name>
</gene>
<evidence type="ECO:0000313" key="5">
    <source>
        <dbReference type="Proteomes" id="UP000536909"/>
    </source>
</evidence>
<accession>A0AAJ5JZY6</accession>
<dbReference type="Gene3D" id="3.40.430.10">
    <property type="entry name" value="Dihydrofolate Reductase, subunit A"/>
    <property type="match status" value="1"/>
</dbReference>
<evidence type="ECO:0000313" key="4">
    <source>
        <dbReference type="Proteomes" id="UP000308000"/>
    </source>
</evidence>
<dbReference type="Proteomes" id="UP000308000">
    <property type="component" value="Unassembled WGS sequence"/>
</dbReference>
<protein>
    <submittedName>
        <fullName evidence="3">Dihydrofolate reductase</fullName>
    </submittedName>
</protein>
<dbReference type="GO" id="GO:0008703">
    <property type="term" value="F:5-amino-6-(5-phosphoribosylamino)uracil reductase activity"/>
    <property type="evidence" value="ECO:0007669"/>
    <property type="project" value="InterPro"/>
</dbReference>
<name>A0AAJ5JZY6_9DEIO</name>
<dbReference type="Proteomes" id="UP000536909">
    <property type="component" value="Unassembled WGS sequence"/>
</dbReference>
<dbReference type="PANTHER" id="PTHR38011">
    <property type="entry name" value="DIHYDROFOLATE REDUCTASE FAMILY PROTEIN (AFU_ORTHOLOGUE AFUA_8G06820)"/>
    <property type="match status" value="1"/>
</dbReference>
<dbReference type="PANTHER" id="PTHR38011:SF11">
    <property type="entry name" value="2,5-DIAMINO-6-RIBOSYLAMINO-4(3H)-PYRIMIDINONE 5'-PHOSPHATE REDUCTASE"/>
    <property type="match status" value="1"/>
</dbReference>
<reference evidence="3 4" key="1">
    <citation type="submission" date="2019-04" db="EMBL/GenBank/DDBJ databases">
        <title>Deinococcus metalilatus MA1002 mutant No.5.</title>
        <authorList>
            <person name="Park W."/>
            <person name="Park C."/>
        </authorList>
    </citation>
    <scope>NUCLEOTIDE SEQUENCE [LARGE SCALE GENOMIC DNA]</scope>
    <source>
        <strain evidence="3 4">MA1002-m5</strain>
    </source>
</reference>
<sequence length="186" mass="20966">MSRIVAQMELTLDGYMTGPNGEMDWFSLDPDVWQLRVSKYESIGTVLLGRRNYEGFAGFWPLMATNPAASPTDVTFSRWLDAVPKVVFSHTLQGAPWQNSRLAEGDLAGELAKLKQQNGKDVLIMSSASLIQQGQHLGLLDELWLNVHPVTLGEGRRLFTERMNLELLESRVFDSGQVFLHYAVRR</sequence>
<reference evidence="2 5" key="2">
    <citation type="submission" date="2020-08" db="EMBL/GenBank/DDBJ databases">
        <title>Genomic Encyclopedia of Type Strains, Phase IV (KMG-IV): sequencing the most valuable type-strain genomes for metagenomic binning, comparative biology and taxonomic classification.</title>
        <authorList>
            <person name="Goeker M."/>
        </authorList>
    </citation>
    <scope>NUCLEOTIDE SEQUENCE [LARGE SCALE GENOMIC DNA]</scope>
    <source>
        <strain evidence="2 5">DSM 105434</strain>
    </source>
</reference>
<organism evidence="3 4">
    <name type="scientific">Deinococcus metallilatus</name>
    <dbReference type="NCBI Taxonomy" id="1211322"/>
    <lineage>
        <taxon>Bacteria</taxon>
        <taxon>Thermotogati</taxon>
        <taxon>Deinococcota</taxon>
        <taxon>Deinococci</taxon>
        <taxon>Deinococcales</taxon>
        <taxon>Deinococcaceae</taxon>
        <taxon>Deinococcus</taxon>
    </lineage>
</organism>
<dbReference type="EMBL" id="JACHFV010000008">
    <property type="protein sequence ID" value="MBB5295712.1"/>
    <property type="molecule type" value="Genomic_DNA"/>
</dbReference>
<evidence type="ECO:0000259" key="1">
    <source>
        <dbReference type="Pfam" id="PF01872"/>
    </source>
</evidence>
<dbReference type="InterPro" id="IPR050765">
    <property type="entry name" value="Riboflavin_Biosynth_HTPR"/>
</dbReference>
<dbReference type="GO" id="GO:0009231">
    <property type="term" value="P:riboflavin biosynthetic process"/>
    <property type="evidence" value="ECO:0007669"/>
    <property type="project" value="InterPro"/>
</dbReference>
<keyword evidence="5" id="KW-1185">Reference proteome</keyword>